<dbReference type="EMBL" id="JBJQND010000007">
    <property type="protein sequence ID" value="KAL3871565.1"/>
    <property type="molecule type" value="Genomic_DNA"/>
</dbReference>
<evidence type="ECO:0000256" key="1">
    <source>
        <dbReference type="SAM" id="SignalP"/>
    </source>
</evidence>
<keyword evidence="3" id="KW-1185">Reference proteome</keyword>
<dbReference type="Proteomes" id="UP001634394">
    <property type="component" value="Unassembled WGS sequence"/>
</dbReference>
<comment type="caution">
    <text evidence="2">The sequence shown here is derived from an EMBL/GenBank/DDBJ whole genome shotgun (WGS) entry which is preliminary data.</text>
</comment>
<evidence type="ECO:0000313" key="3">
    <source>
        <dbReference type="Proteomes" id="UP001634394"/>
    </source>
</evidence>
<evidence type="ECO:0000313" key="2">
    <source>
        <dbReference type="EMBL" id="KAL3871565.1"/>
    </source>
</evidence>
<keyword evidence="1" id="KW-0732">Signal</keyword>
<sequence length="108" mass="12244">MPWGGRSTGLSYANTLLVFDGLSVLTASSTHDWMMYRAEEVKANRLSQDHSRSRRSSQPGLCWPSWVFSLGPVCYESNDLPSVVDMERMIQLTPAHLSRHIHSPLWVL</sequence>
<reference evidence="2 3" key="1">
    <citation type="submission" date="2024-11" db="EMBL/GenBank/DDBJ databases">
        <title>Chromosome-level genome assembly of the freshwater bivalve Anodonta woodiana.</title>
        <authorList>
            <person name="Chen X."/>
        </authorList>
    </citation>
    <scope>NUCLEOTIDE SEQUENCE [LARGE SCALE GENOMIC DNA]</scope>
    <source>
        <strain evidence="2">MN2024</strain>
        <tissue evidence="2">Gills</tissue>
    </source>
</reference>
<proteinExistence type="predicted"/>
<feature type="signal peptide" evidence="1">
    <location>
        <begin position="1"/>
        <end position="28"/>
    </location>
</feature>
<protein>
    <submittedName>
        <fullName evidence="2">Uncharacterized protein</fullName>
    </submittedName>
</protein>
<name>A0ABD3WCE4_SINWO</name>
<organism evidence="2 3">
    <name type="scientific">Sinanodonta woodiana</name>
    <name type="common">Chinese pond mussel</name>
    <name type="synonym">Anodonta woodiana</name>
    <dbReference type="NCBI Taxonomy" id="1069815"/>
    <lineage>
        <taxon>Eukaryota</taxon>
        <taxon>Metazoa</taxon>
        <taxon>Spiralia</taxon>
        <taxon>Lophotrochozoa</taxon>
        <taxon>Mollusca</taxon>
        <taxon>Bivalvia</taxon>
        <taxon>Autobranchia</taxon>
        <taxon>Heteroconchia</taxon>
        <taxon>Palaeoheterodonta</taxon>
        <taxon>Unionida</taxon>
        <taxon>Unionoidea</taxon>
        <taxon>Unionidae</taxon>
        <taxon>Unioninae</taxon>
        <taxon>Sinanodonta</taxon>
    </lineage>
</organism>
<accession>A0ABD3WCE4</accession>
<feature type="chain" id="PRO_5044774738" evidence="1">
    <location>
        <begin position="29"/>
        <end position="108"/>
    </location>
</feature>
<gene>
    <name evidence="2" type="ORF">ACJMK2_039556</name>
</gene>
<dbReference type="AlphaFoldDB" id="A0ABD3WCE4"/>